<dbReference type="Proteomes" id="UP000722485">
    <property type="component" value="Unassembled WGS sequence"/>
</dbReference>
<dbReference type="AlphaFoldDB" id="A0A9P5H3Z4"/>
<keyword evidence="4" id="KW-1185">Reference proteome</keyword>
<evidence type="ECO:0000313" key="4">
    <source>
        <dbReference type="Proteomes" id="UP000722485"/>
    </source>
</evidence>
<dbReference type="Pfam" id="PF24476">
    <property type="entry name" value="DUF7580"/>
    <property type="match status" value="1"/>
</dbReference>
<feature type="signal peptide" evidence="1">
    <location>
        <begin position="1"/>
        <end position="20"/>
    </location>
</feature>
<gene>
    <name evidence="3" type="ORF">G7Z17_g6849</name>
</gene>
<feature type="domain" description="DUF7580" evidence="2">
    <location>
        <begin position="411"/>
        <end position="571"/>
    </location>
</feature>
<evidence type="ECO:0000256" key="1">
    <source>
        <dbReference type="SAM" id="SignalP"/>
    </source>
</evidence>
<dbReference type="PANTHER" id="PTHR35186:SF4">
    <property type="entry name" value="PRION-INHIBITION AND PROPAGATION HELO DOMAIN-CONTAINING PROTEIN"/>
    <property type="match status" value="1"/>
</dbReference>
<accession>A0A9P5H3Z4</accession>
<organism evidence="3 4">
    <name type="scientific">Cylindrodendrum hubeiense</name>
    <dbReference type="NCBI Taxonomy" id="595255"/>
    <lineage>
        <taxon>Eukaryota</taxon>
        <taxon>Fungi</taxon>
        <taxon>Dikarya</taxon>
        <taxon>Ascomycota</taxon>
        <taxon>Pezizomycotina</taxon>
        <taxon>Sordariomycetes</taxon>
        <taxon>Hypocreomycetidae</taxon>
        <taxon>Hypocreales</taxon>
        <taxon>Nectriaceae</taxon>
        <taxon>Cylindrodendrum</taxon>
    </lineage>
</organism>
<evidence type="ECO:0000313" key="3">
    <source>
        <dbReference type="EMBL" id="KAF7548747.1"/>
    </source>
</evidence>
<protein>
    <recommendedName>
        <fullName evidence="2">DUF7580 domain-containing protein</fullName>
    </recommendedName>
</protein>
<dbReference type="OrthoDB" id="3565018at2759"/>
<dbReference type="InterPro" id="IPR056002">
    <property type="entry name" value="DUF7580"/>
</dbReference>
<dbReference type="EMBL" id="JAANBB010000140">
    <property type="protein sequence ID" value="KAF7548747.1"/>
    <property type="molecule type" value="Genomic_DNA"/>
</dbReference>
<reference evidence="3" key="1">
    <citation type="submission" date="2020-03" db="EMBL/GenBank/DDBJ databases">
        <title>Draft Genome Sequence of Cylindrodendrum hubeiense.</title>
        <authorList>
            <person name="Buettner E."/>
            <person name="Kellner H."/>
        </authorList>
    </citation>
    <scope>NUCLEOTIDE SEQUENCE</scope>
    <source>
        <strain evidence="3">IHI 201604</strain>
    </source>
</reference>
<dbReference type="PANTHER" id="PTHR35186">
    <property type="entry name" value="ANK_REP_REGION DOMAIN-CONTAINING PROTEIN"/>
    <property type="match status" value="1"/>
</dbReference>
<proteinExistence type="predicted"/>
<sequence>MSGLEVIGLVVGLLPLAVQAVKCYRTILSGGRNVDRDLDALIRDLETEHVRLRTTCDVLFDGVVPLPVIDKLIETPFGPESKPYCEKLRLRLWDESGQFEEQVTEMQRAAEDLKAKLAIDEHGKTKFTDRIAIVKELKRRTSFTLKKKDYDEVMTRIKTANSVLHELTGKTRGLEPNRRRRSQARLNILIRTLARSIFNALYRATTCRCADSHTVCLELVPRNMVIVPSEQDDQVAKDFNFHVVMGPKKERSLDDPDGDGPEAISSTTKIQKAASDYWKSLLIRLAVPGNVPLPAPLPAPSPAPSSIVQVTSVMQGVSRKPKWPISLSFRPTREASISATQTLVGVSQRFIMLPSQASTNEPPALSNLCQDVLKRAKEPAVDHYGYITDIERKFGLYPGQGESEFCKAVTLRQVLAGKEPNLPRFDYPEKLRVALTLCASILHLHSTPWLGRLITLDDVVFLRQDGPLPPHANSLYRPFLIKILREPASSASAPQDFRALNTPRPMNLDMLSLGALLIQVIIGRTDQELDMTATDMSSILSKNQAGNRLGDQILESGGINYADAVKWCLKSLFGTAGLDNDDFCQKFSVEVVARLEEDMALLSND</sequence>
<name>A0A9P5H3Z4_9HYPO</name>
<feature type="chain" id="PRO_5040128094" description="DUF7580 domain-containing protein" evidence="1">
    <location>
        <begin position="21"/>
        <end position="605"/>
    </location>
</feature>
<comment type="caution">
    <text evidence="3">The sequence shown here is derived from an EMBL/GenBank/DDBJ whole genome shotgun (WGS) entry which is preliminary data.</text>
</comment>
<keyword evidence="1" id="KW-0732">Signal</keyword>
<evidence type="ECO:0000259" key="2">
    <source>
        <dbReference type="Pfam" id="PF24476"/>
    </source>
</evidence>